<protein>
    <submittedName>
        <fullName evidence="1">Uncharacterized protein</fullName>
    </submittedName>
</protein>
<dbReference type="AlphaFoldDB" id="A0A8H3CQG7"/>
<sequence length="217" mass="24842">MYFNPLQPYDSIKQTVQVLTPTERVSMLAIFDKQIEEPETTRHLAGQFTVIAELEEKVEETFRCILSDVAWLGQCAKSANMKSTWFNHYKAFRAQVTESRKVAHLVRHHLNEFLEIVAPVITDMNGAKDEVGRKEAINTLTDFIQDLPKNIKANGLNTLSKTVDQPNNSSLCVRHDLRLSVTSLIQLINVRRQVLALDAEKIKAELHAWNQERVRYG</sequence>
<evidence type="ECO:0000313" key="1">
    <source>
        <dbReference type="EMBL" id="CAE6494016.1"/>
    </source>
</evidence>
<accession>A0A8H3CQG7</accession>
<comment type="caution">
    <text evidence="1">The sequence shown here is derived from an EMBL/GenBank/DDBJ whole genome shotgun (WGS) entry which is preliminary data.</text>
</comment>
<dbReference type="EMBL" id="CAJNJQ010000669">
    <property type="protein sequence ID" value="CAE7093416.1"/>
    <property type="molecule type" value="Genomic_DNA"/>
</dbReference>
<evidence type="ECO:0000313" key="2">
    <source>
        <dbReference type="EMBL" id="CAE7093416.1"/>
    </source>
</evidence>
<dbReference type="Proteomes" id="UP000663827">
    <property type="component" value="Unassembled WGS sequence"/>
</dbReference>
<gene>
    <name evidence="2" type="ORF">RDB_LOCUS34125</name>
    <name evidence="1" type="ORF">RDB_LOCUS87832</name>
</gene>
<name>A0A8H3CQG7_9AGAM</name>
<dbReference type="Proteomes" id="UP000663850">
    <property type="component" value="Unassembled WGS sequence"/>
</dbReference>
<organism evidence="1 3">
    <name type="scientific">Rhizoctonia solani</name>
    <dbReference type="NCBI Taxonomy" id="456999"/>
    <lineage>
        <taxon>Eukaryota</taxon>
        <taxon>Fungi</taxon>
        <taxon>Dikarya</taxon>
        <taxon>Basidiomycota</taxon>
        <taxon>Agaricomycotina</taxon>
        <taxon>Agaricomycetes</taxon>
        <taxon>Cantharellales</taxon>
        <taxon>Ceratobasidiaceae</taxon>
        <taxon>Rhizoctonia</taxon>
    </lineage>
</organism>
<dbReference type="EMBL" id="CAJMWZ010004706">
    <property type="protein sequence ID" value="CAE6494016.1"/>
    <property type="molecule type" value="Genomic_DNA"/>
</dbReference>
<proteinExistence type="predicted"/>
<reference evidence="1" key="1">
    <citation type="submission" date="2021-01" db="EMBL/GenBank/DDBJ databases">
        <authorList>
            <person name="Kaushik A."/>
        </authorList>
    </citation>
    <scope>NUCLEOTIDE SEQUENCE</scope>
    <source>
        <strain evidence="2">AG5</strain>
        <strain evidence="1">Type strain: AG8-Rh-89/</strain>
    </source>
</reference>
<evidence type="ECO:0000313" key="3">
    <source>
        <dbReference type="Proteomes" id="UP000663850"/>
    </source>
</evidence>